<dbReference type="Gramene" id="ONI31743">
    <property type="protein sequence ID" value="ONI31743"/>
    <property type="gene ID" value="PRUPE_1G327900"/>
</dbReference>
<keyword evidence="5" id="KW-1185">Reference proteome</keyword>
<evidence type="ECO:0000313" key="5">
    <source>
        <dbReference type="Proteomes" id="UP000006882"/>
    </source>
</evidence>
<proteinExistence type="predicted"/>
<keyword evidence="1" id="KW-0813">Transport</keyword>
<dbReference type="AlphaFoldDB" id="A0A251R6U6"/>
<feature type="domain" description="ABC transporter family G" evidence="3">
    <location>
        <begin position="25"/>
        <end position="71"/>
    </location>
</feature>
<name>A0A251R6U6_PRUPE</name>
<organism evidence="4 5">
    <name type="scientific">Prunus persica</name>
    <name type="common">Peach</name>
    <name type="synonym">Amygdalus persica</name>
    <dbReference type="NCBI Taxonomy" id="3760"/>
    <lineage>
        <taxon>Eukaryota</taxon>
        <taxon>Viridiplantae</taxon>
        <taxon>Streptophyta</taxon>
        <taxon>Embryophyta</taxon>
        <taxon>Tracheophyta</taxon>
        <taxon>Spermatophyta</taxon>
        <taxon>Magnoliopsida</taxon>
        <taxon>eudicotyledons</taxon>
        <taxon>Gunneridae</taxon>
        <taxon>Pentapetalae</taxon>
        <taxon>rosids</taxon>
        <taxon>fabids</taxon>
        <taxon>Rosales</taxon>
        <taxon>Rosaceae</taxon>
        <taxon>Amygdaloideae</taxon>
        <taxon>Amygdaleae</taxon>
        <taxon>Prunus</taxon>
    </lineage>
</organism>
<dbReference type="InterPro" id="IPR043926">
    <property type="entry name" value="ABCG_dom"/>
</dbReference>
<dbReference type="EMBL" id="CM007651">
    <property type="protein sequence ID" value="ONI31743.1"/>
    <property type="molecule type" value="Genomic_DNA"/>
</dbReference>
<protein>
    <recommendedName>
        <fullName evidence="3">ABC transporter family G domain-containing protein</fullName>
    </recommendedName>
</protein>
<gene>
    <name evidence="4" type="ORF">PRUPE_1G327900</name>
</gene>
<reference evidence="4 5" key="1">
    <citation type="journal article" date="2013" name="Nat. Genet.">
        <title>The high-quality draft genome of peach (Prunus persica) identifies unique patterns of genetic diversity, domestication and genome evolution.</title>
        <authorList>
            <consortium name="International Peach Genome Initiative"/>
            <person name="Verde I."/>
            <person name="Abbott A.G."/>
            <person name="Scalabrin S."/>
            <person name="Jung S."/>
            <person name="Shu S."/>
            <person name="Marroni F."/>
            <person name="Zhebentyayeva T."/>
            <person name="Dettori M.T."/>
            <person name="Grimwood J."/>
            <person name="Cattonaro F."/>
            <person name="Zuccolo A."/>
            <person name="Rossini L."/>
            <person name="Jenkins J."/>
            <person name="Vendramin E."/>
            <person name="Meisel L.A."/>
            <person name="Decroocq V."/>
            <person name="Sosinski B."/>
            <person name="Prochnik S."/>
            <person name="Mitros T."/>
            <person name="Policriti A."/>
            <person name="Cipriani G."/>
            <person name="Dondini L."/>
            <person name="Ficklin S."/>
            <person name="Goodstein D.M."/>
            <person name="Xuan P."/>
            <person name="Del Fabbro C."/>
            <person name="Aramini V."/>
            <person name="Copetti D."/>
            <person name="Gonzalez S."/>
            <person name="Horner D.S."/>
            <person name="Falchi R."/>
            <person name="Lucas S."/>
            <person name="Mica E."/>
            <person name="Maldonado J."/>
            <person name="Lazzari B."/>
            <person name="Bielenberg D."/>
            <person name="Pirona R."/>
            <person name="Miculan M."/>
            <person name="Barakat A."/>
            <person name="Testolin R."/>
            <person name="Stella A."/>
            <person name="Tartarini S."/>
            <person name="Tonutti P."/>
            <person name="Arus P."/>
            <person name="Orellana A."/>
            <person name="Wells C."/>
            <person name="Main D."/>
            <person name="Vizzotto G."/>
            <person name="Silva H."/>
            <person name="Salamini F."/>
            <person name="Schmutz J."/>
            <person name="Morgante M."/>
            <person name="Rokhsar D.S."/>
        </authorList>
    </citation>
    <scope>NUCLEOTIDE SEQUENCE [LARGE SCALE GENOMIC DNA]</scope>
    <source>
        <strain evidence="5">cv. Nemared</strain>
    </source>
</reference>
<evidence type="ECO:0000259" key="3">
    <source>
        <dbReference type="Pfam" id="PF19055"/>
    </source>
</evidence>
<dbReference type="STRING" id="3760.A0A251R6U6"/>
<accession>A0A251R6U6</accession>
<dbReference type="Proteomes" id="UP000006882">
    <property type="component" value="Chromosome G1"/>
</dbReference>
<sequence length="112" mass="12739">MPPASPIPVDTNSVSKRLQKELMSLMSSVLLPVVMTLIATRPQDSEFLKILAKFCYPKWALEAFVIANAESNLLMEESNFVNPRTEMEVFAHAANYKEASRKTTNEEDQNFW</sequence>
<evidence type="ECO:0000256" key="2">
    <source>
        <dbReference type="ARBA" id="ARBA00023136"/>
    </source>
</evidence>
<dbReference type="GO" id="GO:0140359">
    <property type="term" value="F:ABC-type transporter activity"/>
    <property type="evidence" value="ECO:0007669"/>
    <property type="project" value="InterPro"/>
</dbReference>
<dbReference type="Pfam" id="PF19055">
    <property type="entry name" value="ABC2_membrane_7"/>
    <property type="match status" value="1"/>
</dbReference>
<evidence type="ECO:0000256" key="1">
    <source>
        <dbReference type="ARBA" id="ARBA00022448"/>
    </source>
</evidence>
<evidence type="ECO:0000313" key="4">
    <source>
        <dbReference type="EMBL" id="ONI31743.1"/>
    </source>
</evidence>
<keyword evidence="2" id="KW-0472">Membrane</keyword>